<keyword evidence="2" id="KW-1133">Transmembrane helix</keyword>
<name>A0A5D0N8Q1_9ACTN</name>
<dbReference type="EMBL" id="VSFG01000012">
    <property type="protein sequence ID" value="TYB40782.1"/>
    <property type="molecule type" value="Genomic_DNA"/>
</dbReference>
<organism evidence="3 4">
    <name type="scientific">Actinomadura chibensis</name>
    <dbReference type="NCBI Taxonomy" id="392828"/>
    <lineage>
        <taxon>Bacteria</taxon>
        <taxon>Bacillati</taxon>
        <taxon>Actinomycetota</taxon>
        <taxon>Actinomycetes</taxon>
        <taxon>Streptosporangiales</taxon>
        <taxon>Thermomonosporaceae</taxon>
        <taxon>Actinomadura</taxon>
    </lineage>
</organism>
<evidence type="ECO:0000313" key="3">
    <source>
        <dbReference type="EMBL" id="TYB40782.1"/>
    </source>
</evidence>
<feature type="region of interest" description="Disordered" evidence="1">
    <location>
        <begin position="75"/>
        <end position="95"/>
    </location>
</feature>
<comment type="caution">
    <text evidence="3">The sequence shown here is derived from an EMBL/GenBank/DDBJ whole genome shotgun (WGS) entry which is preliminary data.</text>
</comment>
<keyword evidence="4" id="KW-1185">Reference proteome</keyword>
<evidence type="ECO:0000256" key="2">
    <source>
        <dbReference type="SAM" id="Phobius"/>
    </source>
</evidence>
<evidence type="ECO:0000256" key="1">
    <source>
        <dbReference type="SAM" id="MobiDB-lite"/>
    </source>
</evidence>
<dbReference type="Proteomes" id="UP000323380">
    <property type="component" value="Unassembled WGS sequence"/>
</dbReference>
<evidence type="ECO:0008006" key="5">
    <source>
        <dbReference type="Google" id="ProtNLM"/>
    </source>
</evidence>
<protein>
    <recommendedName>
        <fullName evidence="5">Anti-sigma factor</fullName>
    </recommendedName>
</protein>
<keyword evidence="2" id="KW-0812">Transmembrane</keyword>
<evidence type="ECO:0000313" key="4">
    <source>
        <dbReference type="Proteomes" id="UP000323380"/>
    </source>
</evidence>
<dbReference type="RefSeq" id="WP_222869225.1">
    <property type="nucleotide sequence ID" value="NZ_VSFG01000012.1"/>
</dbReference>
<feature type="compositionally biased region" description="Low complexity" evidence="1">
    <location>
        <begin position="85"/>
        <end position="95"/>
    </location>
</feature>
<feature type="transmembrane region" description="Helical" evidence="2">
    <location>
        <begin position="55"/>
        <end position="73"/>
    </location>
</feature>
<feature type="non-terminal residue" evidence="3">
    <location>
        <position position="95"/>
    </location>
</feature>
<sequence length="95" mass="10197">MSRKTDLLAMMSAVRPDWLEPPADPERLERLRARAMSEPRPALAPTRAPGRRLRYGGAIVAAAALVAGLMVVTHPTDQDTAPPSARRTLLAAATT</sequence>
<keyword evidence="2" id="KW-0472">Membrane</keyword>
<reference evidence="3 4" key="1">
    <citation type="submission" date="2019-08" db="EMBL/GenBank/DDBJ databases">
        <title>Actinomadura sp. nov. CYP1-5 isolated from mountain soil.</title>
        <authorList>
            <person name="Songsumanus A."/>
            <person name="Kuncharoen N."/>
            <person name="Kudo T."/>
            <person name="Yuki M."/>
            <person name="Igarashi Y."/>
            <person name="Tanasupawat S."/>
        </authorList>
    </citation>
    <scope>NUCLEOTIDE SEQUENCE [LARGE SCALE GENOMIC DNA]</scope>
    <source>
        <strain evidence="3 4">JCM 14158</strain>
    </source>
</reference>
<gene>
    <name evidence="3" type="ORF">FXF69_37805</name>
</gene>
<dbReference type="AlphaFoldDB" id="A0A5D0N8Q1"/>
<accession>A0A5D0N8Q1</accession>
<proteinExistence type="predicted"/>